<feature type="transmembrane region" description="Helical" evidence="1">
    <location>
        <begin position="113"/>
        <end position="130"/>
    </location>
</feature>
<evidence type="ECO:0000313" key="5">
    <source>
        <dbReference type="Proteomes" id="UP001055514"/>
    </source>
</evidence>
<keyword evidence="3" id="KW-0614">Plasmid</keyword>
<accession>A0A1C2PRW5</accession>
<gene>
    <name evidence="2" type="ORF">JDA50_20835</name>
    <name evidence="3" type="ORF">MWH18_21545</name>
</gene>
<dbReference type="EMBL" id="CP095409">
    <property type="protein sequence ID" value="USU96890.1"/>
    <property type="molecule type" value="Genomic_DNA"/>
</dbReference>
<geneLocation type="plasmid" evidence="3 5">
    <name>pTCM-2</name>
</geneLocation>
<keyword evidence="1" id="KW-0472">Membrane</keyword>
<reference evidence="2" key="1">
    <citation type="submission" date="2020-12" db="EMBL/GenBank/DDBJ databases">
        <authorList>
            <person name="Chopjitt P."/>
        </authorList>
    </citation>
    <scope>NUCLEOTIDE SEQUENCE</scope>
    <source>
        <strain evidence="2">AP1</strain>
    </source>
</reference>
<evidence type="ECO:0000313" key="3">
    <source>
        <dbReference type="EMBL" id="USU96890.1"/>
    </source>
</evidence>
<evidence type="ECO:0008006" key="6">
    <source>
        <dbReference type="Google" id="ProtNLM"/>
    </source>
</evidence>
<organism evidence="2 4">
    <name type="scientific">Acinetobacter pittii</name>
    <name type="common">Acinetobacter genomosp. 3</name>
    <dbReference type="NCBI Taxonomy" id="48296"/>
    <lineage>
        <taxon>Bacteria</taxon>
        <taxon>Pseudomonadati</taxon>
        <taxon>Pseudomonadota</taxon>
        <taxon>Gammaproteobacteria</taxon>
        <taxon>Moraxellales</taxon>
        <taxon>Moraxellaceae</taxon>
        <taxon>Acinetobacter</taxon>
        <taxon>Acinetobacter calcoaceticus/baumannii complex</taxon>
    </lineage>
</organism>
<dbReference type="RefSeq" id="WP_024437500.1">
    <property type="nucleotide sequence ID" value="NZ_CAJHHN010000016.1"/>
</dbReference>
<dbReference type="EMBL" id="JAEFCT010000034">
    <property type="protein sequence ID" value="MBK1446829.1"/>
    <property type="molecule type" value="Genomic_DNA"/>
</dbReference>
<evidence type="ECO:0000313" key="4">
    <source>
        <dbReference type="Proteomes" id="UP000660083"/>
    </source>
</evidence>
<proteinExistence type="predicted"/>
<dbReference type="Proteomes" id="UP001055514">
    <property type="component" value="Plasmid pTCM-2"/>
</dbReference>
<keyword evidence="1" id="KW-1133">Transmembrane helix</keyword>
<reference evidence="3" key="2">
    <citation type="submission" date="2022-04" db="EMBL/GenBank/DDBJ databases">
        <title>Emergence of ST220 Acinetobacter pittii strain in bloodstream infection, which co-producing chromosomal NDM-1 and OXA-820 carbapenemases.</title>
        <authorList>
            <person name="Tian C."/>
            <person name="Xing M."/>
            <person name="Fu L."/>
            <person name="Xia D."/>
        </authorList>
    </citation>
    <scope>NUCLEOTIDE SEQUENCE</scope>
    <source>
        <strain evidence="3">TCM</strain>
        <plasmid evidence="3">pTCM-2</plasmid>
    </source>
</reference>
<evidence type="ECO:0000313" key="2">
    <source>
        <dbReference type="EMBL" id="MBK1446829.1"/>
    </source>
</evidence>
<name>A0A1C2PRW5_ACIPI</name>
<keyword evidence="1" id="KW-0812">Transmembrane</keyword>
<dbReference type="AlphaFoldDB" id="A0A1C2PRW5"/>
<dbReference type="Proteomes" id="UP000660083">
    <property type="component" value="Unassembled WGS sequence"/>
</dbReference>
<feature type="transmembrane region" description="Helical" evidence="1">
    <location>
        <begin position="16"/>
        <end position="34"/>
    </location>
</feature>
<evidence type="ECO:0000256" key="1">
    <source>
        <dbReference type="SAM" id="Phobius"/>
    </source>
</evidence>
<protein>
    <recommendedName>
        <fullName evidence="6">DUF3899 domain-containing protein</fullName>
    </recommendedName>
</protein>
<sequence>MYRIAKILLTILRSKLSIYVIGLFILGSLIASKISGDMNLFAASGAVLTIFGLFQTIQFTTIEKFLNQDAIVHSSTGVTGPPLSVEESERIINENRKKAKIKLEKELKSEIKGISYTIIGTLIWAYGIYLPI</sequence>
<feature type="transmembrane region" description="Helical" evidence="1">
    <location>
        <begin position="40"/>
        <end position="57"/>
    </location>
</feature>